<evidence type="ECO:0000313" key="3">
    <source>
        <dbReference type="EMBL" id="KAK3582126.1"/>
    </source>
</evidence>
<comment type="caution">
    <text evidence="3">The sequence shown here is derived from an EMBL/GenBank/DDBJ whole genome shotgun (WGS) entry which is preliminary data.</text>
</comment>
<feature type="region of interest" description="Disordered" evidence="1">
    <location>
        <begin position="1"/>
        <end position="23"/>
    </location>
</feature>
<dbReference type="InterPro" id="IPR012337">
    <property type="entry name" value="RNaseH-like_sf"/>
</dbReference>
<name>A0AAE0RYL9_9BIVA</name>
<evidence type="ECO:0000256" key="1">
    <source>
        <dbReference type="SAM" id="MobiDB-lite"/>
    </source>
</evidence>
<gene>
    <name evidence="3" type="ORF">CHS0354_009187</name>
</gene>
<reference evidence="3" key="2">
    <citation type="journal article" date="2021" name="Genome Biol. Evol.">
        <title>Developing a high-quality reference genome for a parasitic bivalve with doubly uniparental inheritance (Bivalvia: Unionida).</title>
        <authorList>
            <person name="Smith C.H."/>
        </authorList>
    </citation>
    <scope>NUCLEOTIDE SEQUENCE</scope>
    <source>
        <strain evidence="3">CHS0354</strain>
        <tissue evidence="3">Mantle</tissue>
    </source>
</reference>
<evidence type="ECO:0000313" key="4">
    <source>
        <dbReference type="Proteomes" id="UP001195483"/>
    </source>
</evidence>
<feature type="domain" description="RNase H type-1" evidence="2">
    <location>
        <begin position="1"/>
        <end position="121"/>
    </location>
</feature>
<dbReference type="Proteomes" id="UP001195483">
    <property type="component" value="Unassembled WGS sequence"/>
</dbReference>
<dbReference type="InterPro" id="IPR002156">
    <property type="entry name" value="RNaseH_domain"/>
</dbReference>
<dbReference type="GO" id="GO:0004523">
    <property type="term" value="F:RNA-DNA hybrid ribonuclease activity"/>
    <property type="evidence" value="ECO:0007669"/>
    <property type="project" value="InterPro"/>
</dbReference>
<dbReference type="EMBL" id="JAEAOA010000595">
    <property type="protein sequence ID" value="KAK3582126.1"/>
    <property type="molecule type" value="Genomic_DNA"/>
</dbReference>
<protein>
    <recommendedName>
        <fullName evidence="2">RNase H type-1 domain-containing protein</fullName>
    </recommendedName>
</protein>
<dbReference type="AlphaFoldDB" id="A0AAE0RYL9"/>
<organism evidence="3 4">
    <name type="scientific">Potamilus streckersoni</name>
    <dbReference type="NCBI Taxonomy" id="2493646"/>
    <lineage>
        <taxon>Eukaryota</taxon>
        <taxon>Metazoa</taxon>
        <taxon>Spiralia</taxon>
        <taxon>Lophotrochozoa</taxon>
        <taxon>Mollusca</taxon>
        <taxon>Bivalvia</taxon>
        <taxon>Autobranchia</taxon>
        <taxon>Heteroconchia</taxon>
        <taxon>Palaeoheterodonta</taxon>
        <taxon>Unionida</taxon>
        <taxon>Unionoidea</taxon>
        <taxon>Unionidae</taxon>
        <taxon>Ambleminae</taxon>
        <taxon>Lampsilini</taxon>
        <taxon>Potamilus</taxon>
    </lineage>
</organism>
<proteinExistence type="predicted"/>
<dbReference type="Gene3D" id="3.30.420.10">
    <property type="entry name" value="Ribonuclease H-like superfamily/Ribonuclease H"/>
    <property type="match status" value="1"/>
</dbReference>
<keyword evidence="4" id="KW-1185">Reference proteome</keyword>
<sequence>MVRTYTTPRSKQTDPLKRKTTGQLRETTGQHLLLYSRILGNPTFAKLDTSHKRKQCLVRTDSISVAKSLKSNSRPNMLEESLAIIRQLAYDMTTFDFLWVPSHIHLKGNDAADLAAKEALQIE</sequence>
<reference evidence="3" key="3">
    <citation type="submission" date="2023-05" db="EMBL/GenBank/DDBJ databases">
        <authorList>
            <person name="Smith C.H."/>
        </authorList>
    </citation>
    <scope>NUCLEOTIDE SEQUENCE</scope>
    <source>
        <strain evidence="3">CHS0354</strain>
        <tissue evidence="3">Mantle</tissue>
    </source>
</reference>
<evidence type="ECO:0000259" key="2">
    <source>
        <dbReference type="PROSITE" id="PS50879"/>
    </source>
</evidence>
<dbReference type="PROSITE" id="PS50879">
    <property type="entry name" value="RNASE_H_1"/>
    <property type="match status" value="1"/>
</dbReference>
<reference evidence="3" key="1">
    <citation type="journal article" date="2021" name="Genome Biol. Evol.">
        <title>A High-Quality Reference Genome for a Parasitic Bivalve with Doubly Uniparental Inheritance (Bivalvia: Unionida).</title>
        <authorList>
            <person name="Smith C.H."/>
        </authorList>
    </citation>
    <scope>NUCLEOTIDE SEQUENCE</scope>
    <source>
        <strain evidence="3">CHS0354</strain>
    </source>
</reference>
<accession>A0AAE0RYL9</accession>
<dbReference type="SUPFAM" id="SSF53098">
    <property type="entry name" value="Ribonuclease H-like"/>
    <property type="match status" value="1"/>
</dbReference>
<dbReference type="GO" id="GO:0003676">
    <property type="term" value="F:nucleic acid binding"/>
    <property type="evidence" value="ECO:0007669"/>
    <property type="project" value="InterPro"/>
</dbReference>
<feature type="compositionally biased region" description="Polar residues" evidence="1">
    <location>
        <begin position="1"/>
        <end position="10"/>
    </location>
</feature>
<dbReference type="InterPro" id="IPR036397">
    <property type="entry name" value="RNaseH_sf"/>
</dbReference>